<evidence type="ECO:0000313" key="1">
    <source>
        <dbReference type="EMBL" id="RIV20373.1"/>
    </source>
</evidence>
<accession>A0A418M3Z5</accession>
<dbReference type="OrthoDB" id="1493025at2"/>
<organism evidence="1 2">
    <name type="scientific">Fibrisoma montanum</name>
    <dbReference type="NCBI Taxonomy" id="2305895"/>
    <lineage>
        <taxon>Bacteria</taxon>
        <taxon>Pseudomonadati</taxon>
        <taxon>Bacteroidota</taxon>
        <taxon>Cytophagia</taxon>
        <taxon>Cytophagales</taxon>
        <taxon>Spirosomataceae</taxon>
        <taxon>Fibrisoma</taxon>
    </lineage>
</organism>
<keyword evidence="2" id="KW-1185">Reference proteome</keyword>
<dbReference type="Proteomes" id="UP000283523">
    <property type="component" value="Unassembled WGS sequence"/>
</dbReference>
<evidence type="ECO:0000313" key="2">
    <source>
        <dbReference type="Proteomes" id="UP000283523"/>
    </source>
</evidence>
<gene>
    <name evidence="1" type="ORF">DYU11_20190</name>
</gene>
<dbReference type="EMBL" id="QXED01000006">
    <property type="protein sequence ID" value="RIV20373.1"/>
    <property type="molecule type" value="Genomic_DNA"/>
</dbReference>
<reference evidence="1 2" key="1">
    <citation type="submission" date="2018-08" db="EMBL/GenBank/DDBJ databases">
        <title>Fibrisoma montanum sp. nov., isolated from Danxia mountain soil.</title>
        <authorList>
            <person name="Huang Y."/>
        </authorList>
    </citation>
    <scope>NUCLEOTIDE SEQUENCE [LARGE SCALE GENOMIC DNA]</scope>
    <source>
        <strain evidence="1 2">HYT19</strain>
    </source>
</reference>
<name>A0A418M3Z5_9BACT</name>
<sequence>MTKQPKTEHTGFRNGALFCFHCGVSQPMPLPMPVTLASDFMKSFAKLHRSCKKTWTEPVNATPSERTEKQNAMWWLANGERGVSSETIFKYLSDDVSIERSRWESHPLDPSDFRRCHLLLEAVPQFRAKLDRMRAVSPVWARLVDHWGKLTDMLLEQMVTRKDNGMYDFMKSLGC</sequence>
<dbReference type="AlphaFoldDB" id="A0A418M3Z5"/>
<comment type="caution">
    <text evidence="1">The sequence shown here is derived from an EMBL/GenBank/DDBJ whole genome shotgun (WGS) entry which is preliminary data.</text>
</comment>
<protein>
    <submittedName>
        <fullName evidence="1">Uncharacterized protein</fullName>
    </submittedName>
</protein>
<proteinExistence type="predicted"/>
<dbReference type="RefSeq" id="WP_119669540.1">
    <property type="nucleotide sequence ID" value="NZ_QXED01000006.1"/>
</dbReference>